<feature type="transmembrane region" description="Helical" evidence="1">
    <location>
        <begin position="98"/>
        <end position="128"/>
    </location>
</feature>
<feature type="transmembrane region" description="Helical" evidence="1">
    <location>
        <begin position="192"/>
        <end position="214"/>
    </location>
</feature>
<evidence type="ECO:0000313" key="3">
    <source>
        <dbReference type="EMBL" id="OQR92164.1"/>
    </source>
</evidence>
<comment type="caution">
    <text evidence="3">The sequence shown here is derived from an EMBL/GenBank/DDBJ whole genome shotgun (WGS) entry which is preliminary data.</text>
</comment>
<accession>A0A1V9Z2E6</accession>
<feature type="transmembrane region" description="Helical" evidence="1">
    <location>
        <begin position="58"/>
        <end position="78"/>
    </location>
</feature>
<dbReference type="InterPro" id="IPR016137">
    <property type="entry name" value="RGS"/>
</dbReference>
<feature type="transmembrane region" description="Helical" evidence="1">
    <location>
        <begin position="260"/>
        <end position="281"/>
    </location>
</feature>
<keyword evidence="1" id="KW-0812">Transmembrane</keyword>
<keyword evidence="4" id="KW-1185">Reference proteome</keyword>
<reference evidence="3 4" key="1">
    <citation type="journal article" date="2014" name="Genome Biol. Evol.">
        <title>The secreted proteins of Achlya hypogyna and Thraustotheca clavata identify the ancestral oomycete secretome and reveal gene acquisitions by horizontal gene transfer.</title>
        <authorList>
            <person name="Misner I."/>
            <person name="Blouin N."/>
            <person name="Leonard G."/>
            <person name="Richards T.A."/>
            <person name="Lane C.E."/>
        </authorList>
    </citation>
    <scope>NUCLEOTIDE SEQUENCE [LARGE SCALE GENOMIC DNA]</scope>
    <source>
        <strain evidence="3 4">ATCC 48635</strain>
    </source>
</reference>
<dbReference type="PROSITE" id="PS50132">
    <property type="entry name" value="RGS"/>
    <property type="match status" value="1"/>
</dbReference>
<dbReference type="EMBL" id="JNBR01000478">
    <property type="protein sequence ID" value="OQR92164.1"/>
    <property type="molecule type" value="Genomic_DNA"/>
</dbReference>
<evidence type="ECO:0000313" key="4">
    <source>
        <dbReference type="Proteomes" id="UP000243579"/>
    </source>
</evidence>
<organism evidence="3 4">
    <name type="scientific">Achlya hypogyna</name>
    <name type="common">Oomycete</name>
    <name type="synonym">Protoachlya hypogyna</name>
    <dbReference type="NCBI Taxonomy" id="1202772"/>
    <lineage>
        <taxon>Eukaryota</taxon>
        <taxon>Sar</taxon>
        <taxon>Stramenopiles</taxon>
        <taxon>Oomycota</taxon>
        <taxon>Saprolegniomycetes</taxon>
        <taxon>Saprolegniales</taxon>
        <taxon>Achlyaceae</taxon>
        <taxon>Achlya</taxon>
    </lineage>
</organism>
<dbReference type="InterPro" id="IPR036305">
    <property type="entry name" value="RGS_sf"/>
</dbReference>
<feature type="transmembrane region" description="Helical" evidence="1">
    <location>
        <begin position="149"/>
        <end position="172"/>
    </location>
</feature>
<dbReference type="Gene3D" id="1.10.167.10">
    <property type="entry name" value="Regulator of G-protein Signalling 4, domain 2"/>
    <property type="match status" value="1"/>
</dbReference>
<feature type="transmembrane region" description="Helical" evidence="1">
    <location>
        <begin position="25"/>
        <end position="46"/>
    </location>
</feature>
<dbReference type="AlphaFoldDB" id="A0A1V9Z2E6"/>
<feature type="transmembrane region" description="Helical" evidence="1">
    <location>
        <begin position="226"/>
        <end position="248"/>
    </location>
</feature>
<keyword evidence="1" id="KW-1133">Transmembrane helix</keyword>
<gene>
    <name evidence="3" type="ORF">ACHHYP_04012</name>
</gene>
<dbReference type="OrthoDB" id="65651at2759"/>
<dbReference type="SUPFAM" id="SSF48097">
    <property type="entry name" value="Regulator of G-protein signaling, RGS"/>
    <property type="match status" value="1"/>
</dbReference>
<evidence type="ECO:0000256" key="1">
    <source>
        <dbReference type="SAM" id="Phobius"/>
    </source>
</evidence>
<dbReference type="Proteomes" id="UP000243579">
    <property type="component" value="Unassembled WGS sequence"/>
</dbReference>
<keyword evidence="1" id="KW-0472">Membrane</keyword>
<protein>
    <recommendedName>
        <fullName evidence="2">RGS domain-containing protein</fullName>
    </recommendedName>
</protein>
<feature type="domain" description="RGS" evidence="2">
    <location>
        <begin position="300"/>
        <end position="416"/>
    </location>
</feature>
<dbReference type="Pfam" id="PF00615">
    <property type="entry name" value="RGS"/>
    <property type="match status" value="1"/>
</dbReference>
<proteinExistence type="predicted"/>
<sequence length="488" mass="55162">MPVVSQPSSTAELSSSSWRPTPPDYLVGILLLFMLYMPVVVILFYARRDMPSIRYRNPVQMTICGIMASLYCFIKLAFQLTDTALDCGTYLDMCNVLFHATTFSVFLAEVSVAATFYLTELLVLFHTSGHNPTADRRARRLHVFLQPRTTWVVWGVGHVLWGLPSVVLLSAYAPTLADTTVATCPRDPHTAIQALGLVQLGLILAGGGLVTYFMSTLVDNFGLRSAYVHAHKVWVACFVGYSVLFALRDNSIVVTYKLEPALSAVGVQSVVFIYIARPLLLSFSDKQHHRMQWLTGTEKLLETFLLTPDGFASFAAFCRQECMYDVLIVWRATVKYEDDSNDDNDPQRIYRRYLRHDAPVPLRNLSSHLKDLYHGLFESNIKYHVDIADQDLERQWFQPLREELLKRLVAEVLPHFQVDPLGVGWPAFLHREQTSQALDLVLHQVDDKPEEVEKVLAPKRASIRHSVPKVVPTLSTIHSADDGESPRD</sequence>
<evidence type="ECO:0000259" key="2">
    <source>
        <dbReference type="PROSITE" id="PS50132"/>
    </source>
</evidence>
<dbReference type="InterPro" id="IPR044926">
    <property type="entry name" value="RGS_subdomain_2"/>
</dbReference>
<name>A0A1V9Z2E6_ACHHY</name>